<dbReference type="GO" id="GO:0051988">
    <property type="term" value="P:regulation of attachment of spindle microtubules to kinetochore"/>
    <property type="evidence" value="ECO:0007669"/>
    <property type="project" value="InterPro"/>
</dbReference>
<feature type="coiled-coil region" evidence="1">
    <location>
        <begin position="1462"/>
        <end position="1591"/>
    </location>
</feature>
<dbReference type="Proteomes" id="UP001230051">
    <property type="component" value="Unassembled WGS sequence"/>
</dbReference>
<feature type="region of interest" description="Disordered" evidence="2">
    <location>
        <begin position="464"/>
        <end position="491"/>
    </location>
</feature>
<evidence type="ECO:0000256" key="2">
    <source>
        <dbReference type="SAM" id="MobiDB-lite"/>
    </source>
</evidence>
<gene>
    <name evidence="3" type="ORF">AOXY_G25251</name>
</gene>
<feature type="coiled-coil region" evidence="1">
    <location>
        <begin position="954"/>
        <end position="985"/>
    </location>
</feature>
<dbReference type="PANTHER" id="PTHR15347:SF1">
    <property type="entry name" value="SPERM-ASSOCIATED ANTIGEN 5"/>
    <property type="match status" value="1"/>
</dbReference>
<feature type="compositionally biased region" description="Low complexity" evidence="2">
    <location>
        <begin position="617"/>
        <end position="629"/>
    </location>
</feature>
<keyword evidence="4" id="KW-1185">Reference proteome</keyword>
<dbReference type="EMBL" id="JAGXEW010000026">
    <property type="protein sequence ID" value="KAK1157543.1"/>
    <property type="molecule type" value="Genomic_DNA"/>
</dbReference>
<evidence type="ECO:0000313" key="3">
    <source>
        <dbReference type="EMBL" id="KAK1157543.1"/>
    </source>
</evidence>
<dbReference type="SUPFAM" id="SSF57997">
    <property type="entry name" value="Tropomyosin"/>
    <property type="match status" value="1"/>
</dbReference>
<feature type="region of interest" description="Disordered" evidence="2">
    <location>
        <begin position="1409"/>
        <end position="1433"/>
    </location>
</feature>
<reference evidence="3" key="1">
    <citation type="submission" date="2022-02" db="EMBL/GenBank/DDBJ databases">
        <title>Atlantic sturgeon de novo genome assembly.</title>
        <authorList>
            <person name="Stock M."/>
            <person name="Klopp C."/>
            <person name="Guiguen Y."/>
            <person name="Cabau C."/>
            <person name="Parinello H."/>
            <person name="Santidrian Yebra-Pimentel E."/>
            <person name="Kuhl H."/>
            <person name="Dirks R.P."/>
            <person name="Guessner J."/>
            <person name="Wuertz S."/>
            <person name="Du K."/>
            <person name="Schartl M."/>
        </authorList>
    </citation>
    <scope>NUCLEOTIDE SEQUENCE</scope>
    <source>
        <strain evidence="3">STURGEONOMICS-FGT-2020</strain>
        <tissue evidence="3">Whole blood</tissue>
    </source>
</reference>
<feature type="compositionally biased region" description="Polar residues" evidence="2">
    <location>
        <begin position="240"/>
        <end position="254"/>
    </location>
</feature>
<name>A0AAD8CY14_ACIOX</name>
<evidence type="ECO:0008006" key="5">
    <source>
        <dbReference type="Google" id="ProtNLM"/>
    </source>
</evidence>
<organism evidence="3 4">
    <name type="scientific">Acipenser oxyrinchus oxyrinchus</name>
    <dbReference type="NCBI Taxonomy" id="40147"/>
    <lineage>
        <taxon>Eukaryota</taxon>
        <taxon>Metazoa</taxon>
        <taxon>Chordata</taxon>
        <taxon>Craniata</taxon>
        <taxon>Vertebrata</taxon>
        <taxon>Euteleostomi</taxon>
        <taxon>Actinopterygii</taxon>
        <taxon>Chondrostei</taxon>
        <taxon>Acipenseriformes</taxon>
        <taxon>Acipenseridae</taxon>
        <taxon>Acipenser</taxon>
    </lineage>
</organism>
<protein>
    <recommendedName>
        <fullName evidence="5">Sperm-associated antigen 5</fullName>
    </recommendedName>
</protein>
<sequence>MSTRRKSSVHTPVGELVRKSIGRTPLKDLQNGMNFAAQSSSILPPAFSKLNMKEDGVGCRFNSEENPNGPVTDNEAKNVLGFKSPFLPLRKPERENEIGMALDCQKENEERLSIRDNALNSLTAVQPGVPVTPHRGNKPSLEKQPAHFSGENTESLENLGDLEEASVEACNLSDMREEAQICDQELTDTLEEVDKETTCCQTPIPLKEDTLKDTSSLEESIINSIEVLFQTPQTMKTANTKTSVTDPQHSNSSVCEPPLNHEEKAGIFSGAISTMPIADPSAQQNIETRSSLVVPTDIGTLTSPQERCDAETNTSSFLAVPVPEICVSLYANTTEDQEEHPISTRPSRQIDAEFSPQGTQVIEPCSSLIVDREEDAPVNSSVSAEDPCRLEEKVHDFVLSFSEGECPIGAADGSCFVNRPCSADAVEAVLGTPVLSASPTPAENEQRSLACGPESLAAPLADEQSHVSLTDEGTSKAPHPAGLESEEQQEDEIAAEALASELNRTLQLSIKTEESLESQLLSQGTSGFYSSLNSEAEGGNVQKSFVNDLFSSPSERAPVLSKSLQLAGCPLLLSTKRGVQKQGNTEDISLADLKEVGSSAVGSEPVAELLPAPNVASTPSSPVTGSVSESLRRGKRKLESPGACSLAKLQQTCRSKAIDSPVPQLQMNSTVEASPKTQMDWDISLLTAASSEELRAEGETPDELSAAEELGALQKKVEVSKASPVLKTGGRQFGSSQTAARALKQLLLMMETEMTMNTSHEVGTCVTPVERATATTWITPVTLHERGANTSGVFERKREVSVNESGTNTDSLLWNLTGDTLSSAPRQELEKRLESALIVAEVLSQQLIASRESQIKASSVGPSEQRDRLVQTDHTEFSQVEQQYRKLYTKAVDRIQSLELEHEERLHLHRRMSEVRCEMNRSFTDVNDTLSVINEICTIASEDKKAMTKQMVQMKELHSRNMTMLKKMKEATQESVQERDAMQRRMEGALKAQQAACCVTEALRSRSAARIRELELDGDGYQALCKALKPAYQEQISLKREYVESVQTAEELYVAVKEDQSKLKLQLGEARGILQQNRQVLSAMHERAQDAMSQWEAMRLEVEDAVLQKEQIQGELRQANSELEDARNTIGDLNVHNAIFNSEVKVLRERLSNVEQEHDQLQHRNENLSIQLSSTEASQALLQQAFAAETEKVQVSWEKNQELTEILNHMERVLGDTQQENTDLKARLEECETQLTLLQGLQQKQTQKLQHMQELQKQVSSMKDLNEFIQQENQLSREQVAETEHLLKSHLHALRERNLECEDLRETLSLLRIEKENLQEELDSTKAKARTMMLNMGKEINTASSEITLLQEKLKSLMGYLQAALEGQKPGSPVKQSAPKLCAQTPYRAAGASFVGSVLVAIAGEEANDPSFTDTDSEEQKPDGLGSGNSAFTRVVPTTPKKIEETEQGGLLERLEDLGETVTELFSTMSQLREAKESEEKELRQNIADLQSQLHALTLKQASEVSDLKEEIEGLQTKIELQNQALKRKAEKEKELEKLCEEYEASRQLFHSQRSETVSLRREMAELQHSLQMAETEALALREELSKRRTETGQGDSWVEEKILLRKEVRKLTERLLEAEDGKSKLLSRAIRHRAVFEENLRKSDQELKGLDEMIEAVRRTLSSIPNVVANCEELKNLQTYLG</sequence>
<accession>A0AAD8CY14</accession>
<dbReference type="PANTHER" id="PTHR15347">
    <property type="entry name" value="SPERM-ASSOCIATED ANTIGEN 5"/>
    <property type="match status" value="1"/>
</dbReference>
<comment type="caution">
    <text evidence="3">The sequence shown here is derived from an EMBL/GenBank/DDBJ whole genome shotgun (WGS) entry which is preliminary data.</text>
</comment>
<dbReference type="InterPro" id="IPR028728">
    <property type="entry name" value="Astrin"/>
</dbReference>
<evidence type="ECO:0000256" key="1">
    <source>
        <dbReference type="SAM" id="Coils"/>
    </source>
</evidence>
<feature type="region of interest" description="Disordered" evidence="2">
    <location>
        <begin position="126"/>
        <end position="153"/>
    </location>
</feature>
<proteinExistence type="predicted"/>
<keyword evidence="1" id="KW-0175">Coiled coil</keyword>
<evidence type="ECO:0000313" key="4">
    <source>
        <dbReference type="Proteomes" id="UP001230051"/>
    </source>
</evidence>
<dbReference type="GO" id="GO:0051301">
    <property type="term" value="P:cell division"/>
    <property type="evidence" value="ECO:0007669"/>
    <property type="project" value="InterPro"/>
</dbReference>
<feature type="region of interest" description="Disordered" evidence="2">
    <location>
        <begin position="240"/>
        <end position="259"/>
    </location>
</feature>
<feature type="coiled-coil region" evidence="1">
    <location>
        <begin position="1102"/>
        <end position="1335"/>
    </location>
</feature>
<feature type="region of interest" description="Disordered" evidence="2">
    <location>
        <begin position="612"/>
        <end position="639"/>
    </location>
</feature>